<dbReference type="Pfam" id="PF06202">
    <property type="entry name" value="GDE_C"/>
    <property type="match status" value="1"/>
</dbReference>
<dbReference type="GO" id="GO:0004135">
    <property type="term" value="F:amylo-alpha-1,6-glucosidase activity"/>
    <property type="evidence" value="ECO:0007669"/>
    <property type="project" value="InterPro"/>
</dbReference>
<evidence type="ECO:0000259" key="2">
    <source>
        <dbReference type="Pfam" id="PF12439"/>
    </source>
</evidence>
<feature type="domain" description="Glycogen debranching enzyme C-terminal" evidence="1">
    <location>
        <begin position="284"/>
        <end position="642"/>
    </location>
</feature>
<evidence type="ECO:0000259" key="1">
    <source>
        <dbReference type="Pfam" id="PF06202"/>
    </source>
</evidence>
<name>A0A841I2S5_9DEIO</name>
<evidence type="ECO:0000313" key="4">
    <source>
        <dbReference type="Proteomes" id="UP000569951"/>
    </source>
</evidence>
<protein>
    <submittedName>
        <fullName evidence="3">Glycogen debranching enzyme</fullName>
    </submittedName>
</protein>
<dbReference type="EMBL" id="JACHHG010000010">
    <property type="protein sequence ID" value="MBB6099314.1"/>
    <property type="molecule type" value="Genomic_DNA"/>
</dbReference>
<dbReference type="InterPro" id="IPR012341">
    <property type="entry name" value="6hp_glycosidase-like_sf"/>
</dbReference>
<dbReference type="SUPFAM" id="SSF48208">
    <property type="entry name" value="Six-hairpin glycosidases"/>
    <property type="match status" value="1"/>
</dbReference>
<dbReference type="Gene3D" id="1.50.10.10">
    <property type="match status" value="1"/>
</dbReference>
<proteinExistence type="predicted"/>
<accession>A0A841I2S5</accession>
<dbReference type="InterPro" id="IPR010401">
    <property type="entry name" value="AGL/Gdb1"/>
</dbReference>
<comment type="caution">
    <text evidence="3">The sequence shown here is derived from an EMBL/GenBank/DDBJ whole genome shotgun (WGS) entry which is preliminary data.</text>
</comment>
<dbReference type="Proteomes" id="UP000569951">
    <property type="component" value="Unassembled WGS sequence"/>
</dbReference>
<dbReference type="Pfam" id="PF12439">
    <property type="entry name" value="GDE_N"/>
    <property type="match status" value="1"/>
</dbReference>
<dbReference type="AlphaFoldDB" id="A0A841I2S5"/>
<keyword evidence="4" id="KW-1185">Reference proteome</keyword>
<dbReference type="InterPro" id="IPR032790">
    <property type="entry name" value="GDE_C"/>
</dbReference>
<dbReference type="InterPro" id="IPR024742">
    <property type="entry name" value="Glycogen_debranch_N"/>
</dbReference>
<dbReference type="GO" id="GO:0004134">
    <property type="term" value="F:4-alpha-glucanotransferase activity"/>
    <property type="evidence" value="ECO:0007669"/>
    <property type="project" value="InterPro"/>
</dbReference>
<feature type="domain" description="Glycogen debranching enzyme bacterial and archaeal type N-terminal" evidence="2">
    <location>
        <begin position="17"/>
        <end position="230"/>
    </location>
</feature>
<organism evidence="3 4">
    <name type="scientific">Deinobacterium chartae</name>
    <dbReference type="NCBI Taxonomy" id="521158"/>
    <lineage>
        <taxon>Bacteria</taxon>
        <taxon>Thermotogati</taxon>
        <taxon>Deinococcota</taxon>
        <taxon>Deinococci</taxon>
        <taxon>Deinococcales</taxon>
        <taxon>Deinococcaceae</taxon>
        <taxon>Deinobacterium</taxon>
    </lineage>
</organism>
<evidence type="ECO:0000313" key="3">
    <source>
        <dbReference type="EMBL" id="MBB6099314.1"/>
    </source>
</evidence>
<dbReference type="RefSeq" id="WP_183988064.1">
    <property type="nucleotide sequence ID" value="NZ_JACHHG010000010.1"/>
</dbReference>
<reference evidence="3 4" key="1">
    <citation type="submission" date="2020-08" db="EMBL/GenBank/DDBJ databases">
        <title>Genomic Encyclopedia of Type Strains, Phase IV (KMG-IV): sequencing the most valuable type-strain genomes for metagenomic binning, comparative biology and taxonomic classification.</title>
        <authorList>
            <person name="Goeker M."/>
        </authorList>
    </citation>
    <scope>NUCLEOTIDE SEQUENCE [LARGE SCALE GENOMIC DNA]</scope>
    <source>
        <strain evidence="3 4">DSM 21458</strain>
    </source>
</reference>
<dbReference type="PANTHER" id="PTHR10569">
    <property type="entry name" value="GLYCOGEN DEBRANCHING ENZYME"/>
    <property type="match status" value="1"/>
</dbReference>
<sequence>MLPRYLFGHETVRDLTREYLLGDGQGGFHSMSAAFVPTRKYHGLAVSHNPPVQRDLPWLMPLETLEVAGKSASVYALEVAPGHFEGRGRDFLTEVSFEGLLPRFRYRALGVTFERRVMMPRGAGALVYLYDVHAPEGVRVRLEGLFSDRDMHAVNAALPRLEWAAGDYLEARYGDGRGARVRLAGPAHPLAPAVREQRLHYRAEAERGETCWDVVARADLGELSLPPGRSRFALTVGGLREGEVWDGDPWAAWNAEVARRECLVERAFAASGVADAVVATLALSADAFLVERRAVAGHSIIAGYPWFADWGRDAMIALPGLTLPTGRHAEARSVLATFLRYQRAGLLPNNFWDDGAGAGYNTVDGALWLFVALERYLEASGDWAFAHEQLPVLREMLACHVRGTEFGIRVDPADGLLLAGERGVQLTWMDVKIQEWVVTPRHGKAVEICALWIAALSVFGRICARLGEPDDFAALRKQATGSFGKFWNPGREYYFDHIRPDGTPDAALRPNALIALALPDTPVEAGQFVAALRTARRELISAVGSYSLAPGETGYLPDFGGPQILRDAAYHQGTVWAWPMGSYLEALARAGAEPEDLRREWSGLLAHLSEAGVGSVSEVFEAATLVARGCPFQAWSVGELLRVYVKLGGELKSNEKISQI</sequence>
<gene>
    <name evidence="3" type="ORF">HNR42_002752</name>
</gene>
<dbReference type="GO" id="GO:0005980">
    <property type="term" value="P:glycogen catabolic process"/>
    <property type="evidence" value="ECO:0007669"/>
    <property type="project" value="InterPro"/>
</dbReference>
<dbReference type="InterPro" id="IPR008928">
    <property type="entry name" value="6-hairpin_glycosidase_sf"/>
</dbReference>
<dbReference type="PANTHER" id="PTHR10569:SF2">
    <property type="entry name" value="GLYCOGEN DEBRANCHING ENZYME"/>
    <property type="match status" value="1"/>
</dbReference>